<protein>
    <recommendedName>
        <fullName evidence="1">DUF6589 domain-containing protein</fullName>
    </recommendedName>
</protein>
<evidence type="ECO:0000313" key="3">
    <source>
        <dbReference type="Proteomes" id="UP001152795"/>
    </source>
</evidence>
<dbReference type="AlphaFoldDB" id="A0A7D9EGJ2"/>
<comment type="caution">
    <text evidence="2">The sequence shown here is derived from an EMBL/GenBank/DDBJ whole genome shotgun (WGS) entry which is preliminary data.</text>
</comment>
<accession>A0A7D9EGJ2</accession>
<sequence length="892" mass="102469">MAKFALKHPLIRAHIITFIEKEINKECQEMCRETVKVQASGNDIPVETEPKSRRDIFASPLSTSGKRKMSDDDNKVTGTKKFVKKDIRSIFKRTSKEDVMSFTFEKANGEMKDRCPLFWTILRAASTPHNSQPRSEDGDIYWQTSVVTAASICLKNRSQRMTVVQLLISLIINHSSYTSTLVQLKTMRLAVSHTYFNKKLDEFGQGHDDDILEMMELQKIELQKAFPTTKQPQVIEMGVDSDDGNSSLTNASNAIFAQRLALIEEIPHSDLEINFSVPVMKNCPQSSPAVQRCSKKSDDKDINDIREEVDSKGFKLCFDNVDTHVEVHDMTEGNQNIDTHECVISFVPNRVSNKALSMDAPKRCLKDFDNANFLCNQDECNLQRENYIVLVERIITSDIKSLHFLNDVVTKHIIHAHSREMAQKCHMNFLDVLHADENDKDGISKILTSLQNYQAFVGDDELRVYNEQGVVGDQLSVERGTNSQFHLANGFTPQERFENMHFEIAGFHSEMKFMQVRVYMRVYIKSWACMDNFYRTGCNDRCTLGSDKVLINRRNVVTEVKKSLDDTPDETVLPGDLQNASKPDKKRYLRNLAETVVDNFVRNKETVAQALQAKVDLEEQISKLVKTSDGKFKCQEPTCTKTFQFNGKRKRDHEQKAHGIVRTVVTKAFNDTDDMFNYQCSLLEYLMLLRNFTVAVSEGDGARIIRCWKFLLLYLKADGASSRKYCLEGLYLLCQINCLLSQREAYRLVWNRSVKRKTGRGGNIPIDLAMEHYIRIVKLLKRKLGSNQNNKNTLRRYMKAIGFSKGLLENFDESTGIIQRSGKHTKKSTASDKAKIVEELMNCRAFIPEPKRKYGVFKDFKPSLLTDFDYHSFYDWIDQHKNDNNHFTNSFV</sequence>
<dbReference type="InterPro" id="IPR046496">
    <property type="entry name" value="DUF6589"/>
</dbReference>
<gene>
    <name evidence="2" type="ORF">PACLA_8A013364</name>
</gene>
<proteinExistence type="predicted"/>
<keyword evidence="3" id="KW-1185">Reference proteome</keyword>
<feature type="domain" description="DUF6589" evidence="1">
    <location>
        <begin position="375"/>
        <end position="824"/>
    </location>
</feature>
<dbReference type="Pfam" id="PF20231">
    <property type="entry name" value="DUF6589"/>
    <property type="match status" value="1"/>
</dbReference>
<reference evidence="2" key="1">
    <citation type="submission" date="2020-04" db="EMBL/GenBank/DDBJ databases">
        <authorList>
            <person name="Alioto T."/>
            <person name="Alioto T."/>
            <person name="Gomez Garrido J."/>
        </authorList>
    </citation>
    <scope>NUCLEOTIDE SEQUENCE</scope>
    <source>
        <strain evidence="2">A484AB</strain>
    </source>
</reference>
<dbReference type="Proteomes" id="UP001152795">
    <property type="component" value="Unassembled WGS sequence"/>
</dbReference>
<dbReference type="EMBL" id="CACRXK020006142">
    <property type="protein sequence ID" value="CAB4008503.1"/>
    <property type="molecule type" value="Genomic_DNA"/>
</dbReference>
<name>A0A7D9EGJ2_PARCT</name>
<evidence type="ECO:0000259" key="1">
    <source>
        <dbReference type="Pfam" id="PF20231"/>
    </source>
</evidence>
<evidence type="ECO:0000313" key="2">
    <source>
        <dbReference type="EMBL" id="CAB4008503.1"/>
    </source>
</evidence>
<organism evidence="2 3">
    <name type="scientific">Paramuricea clavata</name>
    <name type="common">Red gorgonian</name>
    <name type="synonym">Violescent sea-whip</name>
    <dbReference type="NCBI Taxonomy" id="317549"/>
    <lineage>
        <taxon>Eukaryota</taxon>
        <taxon>Metazoa</taxon>
        <taxon>Cnidaria</taxon>
        <taxon>Anthozoa</taxon>
        <taxon>Octocorallia</taxon>
        <taxon>Malacalcyonacea</taxon>
        <taxon>Plexauridae</taxon>
        <taxon>Paramuricea</taxon>
    </lineage>
</organism>